<feature type="transmembrane region" description="Helical" evidence="2">
    <location>
        <begin position="39"/>
        <end position="66"/>
    </location>
</feature>
<keyword evidence="7" id="KW-1185">Reference proteome</keyword>
<evidence type="ECO:0000259" key="3">
    <source>
        <dbReference type="Pfam" id="PF22786"/>
    </source>
</evidence>
<protein>
    <recommendedName>
        <fullName evidence="8">Pre-rRNA processing protein</fullName>
    </recommendedName>
</protein>
<name>A0A1U7LJ24_NEOID</name>
<evidence type="ECO:0000259" key="4">
    <source>
        <dbReference type="Pfam" id="PF26150"/>
    </source>
</evidence>
<dbReference type="Pfam" id="PF26150">
    <property type="entry name" value="LEA-2_4"/>
    <property type="match status" value="1"/>
</dbReference>
<proteinExistence type="predicted"/>
<dbReference type="PANTHER" id="PTHR35895">
    <property type="entry name" value="CHROMOSOME 16, WHOLE GENOME SHOTGUN SEQUENCE"/>
    <property type="match status" value="1"/>
</dbReference>
<evidence type="ECO:0000259" key="5">
    <source>
        <dbReference type="Pfam" id="PF26153"/>
    </source>
</evidence>
<evidence type="ECO:0000313" key="7">
    <source>
        <dbReference type="Proteomes" id="UP000186594"/>
    </source>
</evidence>
<dbReference type="InterPro" id="IPR055011">
    <property type="entry name" value="Tag1_C"/>
</dbReference>
<dbReference type="InterPro" id="IPR046368">
    <property type="entry name" value="Tag1"/>
</dbReference>
<dbReference type="Pfam" id="PF26174">
    <property type="entry name" value="LEA-2_1"/>
    <property type="match status" value="1"/>
</dbReference>
<keyword evidence="2" id="KW-0472">Membrane</keyword>
<gene>
    <name evidence="6" type="ORF">NEOLI_000755</name>
</gene>
<dbReference type="GO" id="GO:0000329">
    <property type="term" value="C:fungal-type vacuole membrane"/>
    <property type="evidence" value="ECO:0007669"/>
    <property type="project" value="InterPro"/>
</dbReference>
<sequence length="794" mass="86848">MSTDIEATDSDTEQHHESSPLLPQSSPQAPAPALHWNSLAAAAVLLVLAILLMVGFVAPVVAHIYASEALDLDICNVAVKSINEHGIVLAIRSRIYVDTAKVHSTLIRVLGSLATATFVRSASIKPTTLSVHLHTNDSFLGSVTVPALSLKTKNRYEQFIQFESVVSLGDGHSTRSLAIDVLEGRTKKLDVDIFADVHIKAGILPYRRFALSNHFVTRNSNLPRIPEHHVERISITDSSKHAGEIEFAAWASIENPLPLTIAVPLLTFNTLIPECDPDKTIKVANAFIHPLQVSSESKVHLKIQGQINDLPEVLTFPCKGTGISPIDHYLSSYLSGESISWLVQLEKNGDLPLWLNTILQDLVVPIPIPGKKMEDLIHSISLTGVKIRLPSLTLPGDAQPPLLSGVVEAIINTPEGVNLALDIDRVRPDVLLYDQQTAFARISCEEWSHATMKPGKRGYRRLVADMSDIPIEILDKPTFERFLRRILFEPTDRFETFIQGTADVHIVTGLADFLVRKIPFQGMAGIKGFASFFRDLDAGVKSLRIVDSSGDSLAIDALVAIKNPTDYSFSISYLDVHFVTKGAVIGNGTLMDVEVRPGRNVYSVKAQWAPHAHGGPDAVHKSLELLSSYISGHNESIALRFHRDSIPLMPNLSNAISSYEISVPMPKLLNQDEPFVDSATFHLLTSSATFGFHNPFQTTPIMIKEIDGTAYYNGSITGTMQYDLPFAIDPGTISESPKLPVKWASDSIGYRAIRDALGGTLKLDGQAVVNISIGKFSLQLNITAASIDSHIRIF</sequence>
<dbReference type="Pfam" id="PF26153">
    <property type="entry name" value="LEA-2L_5"/>
    <property type="match status" value="1"/>
</dbReference>
<accession>A0A1U7LJ24</accession>
<dbReference type="OMA" id="HYNITKL"/>
<dbReference type="EMBL" id="LXFE01003037">
    <property type="protein sequence ID" value="OLL22552.1"/>
    <property type="molecule type" value="Genomic_DNA"/>
</dbReference>
<feature type="compositionally biased region" description="Acidic residues" evidence="1">
    <location>
        <begin position="1"/>
        <end position="11"/>
    </location>
</feature>
<dbReference type="Proteomes" id="UP000186594">
    <property type="component" value="Unassembled WGS sequence"/>
</dbReference>
<keyword evidence="2" id="KW-0812">Transmembrane</keyword>
<evidence type="ECO:0000256" key="1">
    <source>
        <dbReference type="SAM" id="MobiDB-lite"/>
    </source>
</evidence>
<evidence type="ECO:0000256" key="2">
    <source>
        <dbReference type="SAM" id="Phobius"/>
    </source>
</evidence>
<dbReference type="SUPFAM" id="SSF117070">
    <property type="entry name" value="LEA14-like"/>
    <property type="match status" value="1"/>
</dbReference>
<keyword evidence="2" id="KW-1133">Transmembrane helix</keyword>
<dbReference type="AlphaFoldDB" id="A0A1U7LJ24"/>
<feature type="domain" description="Tag1-like fifth Ig-like" evidence="5">
    <location>
        <begin position="671"/>
        <end position="780"/>
    </location>
</feature>
<dbReference type="InterPro" id="IPR059066">
    <property type="entry name" value="Ig_Tag1-like_5th"/>
</dbReference>
<organism evidence="6 7">
    <name type="scientific">Neolecta irregularis (strain DAH-3)</name>
    <dbReference type="NCBI Taxonomy" id="1198029"/>
    <lineage>
        <taxon>Eukaryota</taxon>
        <taxon>Fungi</taxon>
        <taxon>Dikarya</taxon>
        <taxon>Ascomycota</taxon>
        <taxon>Taphrinomycotina</taxon>
        <taxon>Neolectales</taxon>
        <taxon>Neolectaceae</taxon>
        <taxon>Neolecta</taxon>
    </lineage>
</organism>
<dbReference type="InterPro" id="IPR059065">
    <property type="entry name" value="Ig_Tag1-like_4th"/>
</dbReference>
<feature type="domain" description="Tag1-like fourth Ig-like" evidence="4">
    <location>
        <begin position="539"/>
        <end position="652"/>
    </location>
</feature>
<evidence type="ECO:0008006" key="8">
    <source>
        <dbReference type="Google" id="ProtNLM"/>
    </source>
</evidence>
<feature type="region of interest" description="Disordered" evidence="1">
    <location>
        <begin position="1"/>
        <end position="29"/>
    </location>
</feature>
<reference evidence="6 7" key="1">
    <citation type="submission" date="2016-04" db="EMBL/GenBank/DDBJ databases">
        <title>Evolutionary innovation and constraint leading to complex multicellularity in the Ascomycota.</title>
        <authorList>
            <person name="Cisse O."/>
            <person name="Nguyen A."/>
            <person name="Hewitt D.A."/>
            <person name="Jedd G."/>
            <person name="Stajich J.E."/>
        </authorList>
    </citation>
    <scope>NUCLEOTIDE SEQUENCE [LARGE SCALE GENOMIC DNA]</scope>
    <source>
        <strain evidence="6 7">DAH-3</strain>
    </source>
</reference>
<evidence type="ECO:0000313" key="6">
    <source>
        <dbReference type="EMBL" id="OLL22552.1"/>
    </source>
</evidence>
<dbReference type="Pfam" id="PF22786">
    <property type="entry name" value="Tag1_C"/>
    <property type="match status" value="1"/>
</dbReference>
<comment type="caution">
    <text evidence="6">The sequence shown here is derived from an EMBL/GenBank/DDBJ whole genome shotgun (WGS) entry which is preliminary data.</text>
</comment>
<feature type="compositionally biased region" description="Low complexity" evidence="1">
    <location>
        <begin position="19"/>
        <end position="29"/>
    </location>
</feature>
<dbReference type="OrthoDB" id="5596576at2759"/>
<feature type="domain" description="Tag1 C-terminal" evidence="3">
    <location>
        <begin position="418"/>
        <end position="525"/>
    </location>
</feature>
<dbReference type="PANTHER" id="PTHR35895:SF3">
    <property type="entry name" value="PRE-RRNA PROCESSING PROTEIN"/>
    <property type="match status" value="1"/>
</dbReference>